<dbReference type="GO" id="GO:0010420">
    <property type="term" value="F:polyprenyldihydroxybenzoate methyltransferase activity"/>
    <property type="evidence" value="ECO:0007669"/>
    <property type="project" value="TreeGrafter"/>
</dbReference>
<evidence type="ECO:0000256" key="1">
    <source>
        <dbReference type="ARBA" id="ARBA00022603"/>
    </source>
</evidence>
<evidence type="ECO:0000259" key="4">
    <source>
        <dbReference type="Pfam" id="PF13649"/>
    </source>
</evidence>
<dbReference type="Gene3D" id="3.40.50.150">
    <property type="entry name" value="Vaccinia Virus protein VP39"/>
    <property type="match status" value="1"/>
</dbReference>
<keyword evidence="3" id="KW-0949">S-adenosyl-L-methionine</keyword>
<organism evidence="5 6">
    <name type="scientific">Acanthaster planci</name>
    <name type="common">Crown-of-thorns starfish</name>
    <dbReference type="NCBI Taxonomy" id="133434"/>
    <lineage>
        <taxon>Eukaryota</taxon>
        <taxon>Metazoa</taxon>
        <taxon>Echinodermata</taxon>
        <taxon>Eleutherozoa</taxon>
        <taxon>Asterozoa</taxon>
        <taxon>Asteroidea</taxon>
        <taxon>Valvatacea</taxon>
        <taxon>Valvatida</taxon>
        <taxon>Acanthasteridae</taxon>
        <taxon>Acanthaster</taxon>
    </lineage>
</organism>
<dbReference type="GO" id="GO:0032259">
    <property type="term" value="P:methylation"/>
    <property type="evidence" value="ECO:0007669"/>
    <property type="project" value="UniProtKB-KW"/>
</dbReference>
<gene>
    <name evidence="6" type="primary">LOC110988646</name>
</gene>
<evidence type="ECO:0000256" key="3">
    <source>
        <dbReference type="ARBA" id="ARBA00022691"/>
    </source>
</evidence>
<dbReference type="OMA" id="DCMALYE"/>
<evidence type="ECO:0000313" key="5">
    <source>
        <dbReference type="Proteomes" id="UP000694845"/>
    </source>
</evidence>
<keyword evidence="1" id="KW-0489">Methyltransferase</keyword>
<dbReference type="Pfam" id="PF13649">
    <property type="entry name" value="Methyltransf_25"/>
    <property type="match status" value="1"/>
</dbReference>
<feature type="domain" description="Methyltransferase" evidence="4">
    <location>
        <begin position="71"/>
        <end position="163"/>
    </location>
</feature>
<keyword evidence="2" id="KW-0808">Transferase</keyword>
<evidence type="ECO:0000256" key="2">
    <source>
        <dbReference type="ARBA" id="ARBA00022679"/>
    </source>
</evidence>
<dbReference type="PANTHER" id="PTHR43464:SF19">
    <property type="entry name" value="UBIQUINONE BIOSYNTHESIS O-METHYLTRANSFERASE, MITOCHONDRIAL"/>
    <property type="match status" value="1"/>
</dbReference>
<reference evidence="6" key="1">
    <citation type="submission" date="2025-08" db="UniProtKB">
        <authorList>
            <consortium name="RefSeq"/>
        </authorList>
    </citation>
    <scope>IDENTIFICATION</scope>
</reference>
<dbReference type="InterPro" id="IPR041698">
    <property type="entry name" value="Methyltransf_25"/>
</dbReference>
<dbReference type="OrthoDB" id="3647at2759"/>
<dbReference type="Proteomes" id="UP000694845">
    <property type="component" value="Unplaced"/>
</dbReference>
<proteinExistence type="predicted"/>
<dbReference type="SUPFAM" id="SSF53335">
    <property type="entry name" value="S-adenosyl-L-methionine-dependent methyltransferases"/>
    <property type="match status" value="1"/>
</dbReference>
<dbReference type="PANTHER" id="PTHR43464">
    <property type="entry name" value="METHYLTRANSFERASE"/>
    <property type="match status" value="1"/>
</dbReference>
<evidence type="ECO:0000313" key="6">
    <source>
        <dbReference type="RefSeq" id="XP_022108071.1"/>
    </source>
</evidence>
<protein>
    <submittedName>
        <fullName evidence="6">Uncharacterized protein LOC110988646 isoform X1</fullName>
    </submittedName>
</protein>
<keyword evidence="5" id="KW-1185">Reference proteome</keyword>
<dbReference type="GO" id="GO:0005739">
    <property type="term" value="C:mitochondrion"/>
    <property type="evidence" value="ECO:0007669"/>
    <property type="project" value="TreeGrafter"/>
</dbReference>
<name>A0A8B7ZX03_ACAPL</name>
<dbReference type="CDD" id="cd02440">
    <property type="entry name" value="AdoMet_MTases"/>
    <property type="match status" value="1"/>
</dbReference>
<dbReference type="RefSeq" id="XP_022108071.1">
    <property type="nucleotide sequence ID" value="XM_022252379.1"/>
</dbReference>
<dbReference type="AlphaFoldDB" id="A0A8B7ZX03"/>
<sequence length="224" mass="25289">MAHFTPEYFTEYRREMYEWGSAADRGGKPMARFYDIWADRYAKLHDDLGFPAPSNMAAIASEIIGDKSVRILDAASGIGMVGEALKNLGFTCIDALDASQISLDKSKERQCYTEYICDTLDDHRTKIPDNNYDAVVMCGAFGVPGHVDDLCFPELIRITKPGGYIMFTLSVKVFDQWEARLEAVIGALSEQGQLELVEYRWIQYYSSDKLNEKAKVPILRVLSK</sequence>
<accession>A0A8B7ZX03</accession>
<dbReference type="KEGG" id="aplc:110988646"/>
<dbReference type="GeneID" id="110988646"/>
<dbReference type="InterPro" id="IPR029063">
    <property type="entry name" value="SAM-dependent_MTases_sf"/>
</dbReference>